<dbReference type="STRING" id="768679.TTX_1282"/>
<evidence type="ECO:0000313" key="1">
    <source>
        <dbReference type="EMBL" id="CCC81917.1"/>
    </source>
</evidence>
<dbReference type="KEGG" id="ttn:TTX_1282"/>
<dbReference type="Proteomes" id="UP000002654">
    <property type="component" value="Chromosome"/>
</dbReference>
<name>G4RK22_THETK</name>
<dbReference type="PATRIC" id="fig|768679.9.peg.1297"/>
<accession>G4RK22</accession>
<dbReference type="AlphaFoldDB" id="G4RK22"/>
<dbReference type="GeneID" id="11262162"/>
<reference evidence="1 2" key="1">
    <citation type="journal article" date="2011" name="PLoS ONE">
        <title>The complete genome sequence of Thermoproteus tenax: a physiologically versatile member of the Crenarchaeota.</title>
        <authorList>
            <person name="Siebers B."/>
            <person name="Zaparty M."/>
            <person name="Raddatz G."/>
            <person name="Tjaden B."/>
            <person name="Albers S.V."/>
            <person name="Bell S.D."/>
            <person name="Blombach F."/>
            <person name="Kletzin A."/>
            <person name="Kyrpides N."/>
            <person name="Lanz C."/>
            <person name="Plagens A."/>
            <person name="Rampp M."/>
            <person name="Rosinus A."/>
            <person name="von Jan M."/>
            <person name="Makarova K.S."/>
            <person name="Klenk H.P."/>
            <person name="Schuster S.C."/>
            <person name="Hensel R."/>
        </authorList>
    </citation>
    <scope>NUCLEOTIDE SEQUENCE [LARGE SCALE GENOMIC DNA]</scope>
    <source>
        <strain evidence="2">ATCC 35583 / DSM 2078 / JCM 9277 / NBRC 100435 / Kra 1</strain>
    </source>
</reference>
<dbReference type="PaxDb" id="768679-TTX_1282"/>
<evidence type="ECO:0000313" key="2">
    <source>
        <dbReference type="Proteomes" id="UP000002654"/>
    </source>
</evidence>
<organism evidence="1 2">
    <name type="scientific">Thermoproteus tenax (strain ATCC 35583 / DSM 2078 / JCM 9277 / NBRC 100435 / Kra 1)</name>
    <dbReference type="NCBI Taxonomy" id="768679"/>
    <lineage>
        <taxon>Archaea</taxon>
        <taxon>Thermoproteota</taxon>
        <taxon>Thermoprotei</taxon>
        <taxon>Thermoproteales</taxon>
        <taxon>Thermoproteaceae</taxon>
        <taxon>Thermoproteus</taxon>
    </lineage>
</organism>
<protein>
    <submittedName>
        <fullName evidence="1">Uncharacterized protein</fullName>
    </submittedName>
</protein>
<gene>
    <name evidence="1" type="ordered locus">TTX_1282</name>
</gene>
<dbReference type="EMBL" id="FN869859">
    <property type="protein sequence ID" value="CCC81917.1"/>
    <property type="molecule type" value="Genomic_DNA"/>
</dbReference>
<dbReference type="HOGENOM" id="CLU_1381467_0_0_2"/>
<proteinExistence type="predicted"/>
<dbReference type="RefSeq" id="WP_014127172.1">
    <property type="nucleotide sequence ID" value="NC_016070.1"/>
</dbReference>
<dbReference type="eggNOG" id="arCOG03766">
    <property type="taxonomic scope" value="Archaea"/>
</dbReference>
<sequence>MSKTSLPVDKDIAEEVSAAAKAQGLQESKVVSDSLKLAMALLRRGVTPTKALDLYKFFELLLAFDIIPAPLALLQTLAHKWNICEDRDVQEVLRDSGRKFGRLAASVYGSFSEAVSTAVVFFSYLPAVKITASRSDQEWRIAFTAPGEGLEKCFYYFVEEAAGEFGCRAEVKAAGLAVEVKARCN</sequence>
<keyword evidence="2" id="KW-1185">Reference proteome</keyword>